<name>A0A267FVY8_9PLAT</name>
<dbReference type="GO" id="GO:0015141">
    <property type="term" value="F:succinate transmembrane transporter activity"/>
    <property type="evidence" value="ECO:0007669"/>
    <property type="project" value="UniProtKB-ARBA"/>
</dbReference>
<comment type="subcellular location">
    <subcellularLocation>
        <location evidence="1">Membrane</location>
        <topology evidence="1">Multi-pass membrane protein</topology>
    </subcellularLocation>
</comment>
<dbReference type="InterPro" id="IPR031312">
    <property type="entry name" value="Na/sul_symport_CS"/>
</dbReference>
<proteinExistence type="inferred from homology"/>
<dbReference type="PROSITE" id="PS01271">
    <property type="entry name" value="NA_SULFATE"/>
    <property type="match status" value="1"/>
</dbReference>
<dbReference type="Proteomes" id="UP000215902">
    <property type="component" value="Unassembled WGS sequence"/>
</dbReference>
<organism evidence="8 9">
    <name type="scientific">Macrostomum lignano</name>
    <dbReference type="NCBI Taxonomy" id="282301"/>
    <lineage>
        <taxon>Eukaryota</taxon>
        <taxon>Metazoa</taxon>
        <taxon>Spiralia</taxon>
        <taxon>Lophotrochozoa</taxon>
        <taxon>Platyhelminthes</taxon>
        <taxon>Rhabditophora</taxon>
        <taxon>Macrostomorpha</taxon>
        <taxon>Macrostomida</taxon>
        <taxon>Macrostomidae</taxon>
        <taxon>Macrostomum</taxon>
    </lineage>
</organism>
<reference evidence="8 9" key="1">
    <citation type="submission" date="2017-06" db="EMBL/GenBank/DDBJ databases">
        <title>A platform for efficient transgenesis in Macrostomum lignano, a flatworm model organism for stem cell research.</title>
        <authorList>
            <person name="Berezikov E."/>
        </authorList>
    </citation>
    <scope>NUCLEOTIDE SEQUENCE [LARGE SCALE GENOMIC DNA]</scope>
    <source>
        <strain evidence="8">DV1</strain>
        <tissue evidence="8">Whole organism</tissue>
    </source>
</reference>
<keyword evidence="4 7" id="KW-0812">Transmembrane</keyword>
<evidence type="ECO:0000256" key="5">
    <source>
        <dbReference type="ARBA" id="ARBA00022989"/>
    </source>
</evidence>
<dbReference type="OrthoDB" id="6493944at2759"/>
<sequence length="642" mass="70204">MVLAWFRQHLRTIVLLLTPLLLLPLLLVIGTMEARAGYILVLMSVYWIFEVIPLGITALFPVVLVPLFGILPSAVICPAYFKDSNMLFLGGLTMAVSIEVWDLHKRIALRVLLLFGVQPRWLLFGFLVPTWLLSMFISNTATTAMMIPIAEAVLEELKKHFEPDSLLDESSAVTVEGQEGLSHAPSSSQLLTVATETTVDLANDSAIESAVVSVTDSGAVSAAESVSEEAAEAARVEVSMRDFVADPRNQEFRGICKMMMMSLAYGAVFGGVATVTGTSPNVIFNGIVQENFGSETSFNYSSWLFYAFPFSVVCLLLSWLWLQISFLGLRSLARPRKLKPQDEERITAALRREYEKLGPVSFAEVQCIIVFLCTIVLWISREPGVPGWISLFKEVDPKTGETVTYMSDAQPAIVASILLFALPSSNPFAGCLGRKSSPETQLTADSVSSGTVEFNMAKAERPSRLLTWRVVQQKVSWQIVLLLGGGLALAETSRESGLSEWISLQLDVLQSLPLQALVFIVCIFSAITTELTSNSTTATIVLPILAKFSERMQLHPFFLMLPSAASCSFAFNLPISTPSNIMVYSRGFLTVADMVKTGFVMTLVSNVIVGVATLSYAPAIFNLYEYPSWARNTSATATATVL</sequence>
<feature type="transmembrane region" description="Helical" evidence="7">
    <location>
        <begin position="83"/>
        <end position="101"/>
    </location>
</feature>
<evidence type="ECO:0000313" key="8">
    <source>
        <dbReference type="EMBL" id="PAA77132.1"/>
    </source>
</evidence>
<comment type="similarity">
    <text evidence="2">Belongs to the SLC13A/DASS transporter (TC 2.A.47) family. NADC subfamily.</text>
</comment>
<feature type="transmembrane region" description="Helical" evidence="7">
    <location>
        <begin position="360"/>
        <end position="380"/>
    </location>
</feature>
<keyword evidence="9" id="KW-1185">Reference proteome</keyword>
<feature type="transmembrane region" description="Helical" evidence="7">
    <location>
        <begin position="412"/>
        <end position="432"/>
    </location>
</feature>
<feature type="transmembrane region" description="Helical" evidence="7">
    <location>
        <begin position="121"/>
        <end position="138"/>
    </location>
</feature>
<feature type="transmembrane region" description="Helical" evidence="7">
    <location>
        <begin position="557"/>
        <end position="577"/>
    </location>
</feature>
<keyword evidence="6 7" id="KW-0472">Membrane</keyword>
<evidence type="ECO:0000256" key="2">
    <source>
        <dbReference type="ARBA" id="ARBA00006772"/>
    </source>
</evidence>
<accession>A0A267FVY8</accession>
<dbReference type="PANTHER" id="PTHR10283:SF82">
    <property type="entry name" value="SOLUTE CARRIER FAMILY 13 MEMBER 2"/>
    <property type="match status" value="1"/>
</dbReference>
<evidence type="ECO:0000256" key="1">
    <source>
        <dbReference type="ARBA" id="ARBA00004141"/>
    </source>
</evidence>
<gene>
    <name evidence="8" type="ORF">BOX15_Mlig023720g2</name>
</gene>
<evidence type="ECO:0000256" key="4">
    <source>
        <dbReference type="ARBA" id="ARBA00022692"/>
    </source>
</evidence>
<dbReference type="STRING" id="282301.A0A267FVY8"/>
<dbReference type="GO" id="GO:0005886">
    <property type="term" value="C:plasma membrane"/>
    <property type="evidence" value="ECO:0007669"/>
    <property type="project" value="TreeGrafter"/>
</dbReference>
<keyword evidence="5 7" id="KW-1133">Transmembrane helix</keyword>
<feature type="transmembrane region" description="Helical" evidence="7">
    <location>
        <begin position="597"/>
        <end position="621"/>
    </location>
</feature>
<dbReference type="EMBL" id="NIVC01000763">
    <property type="protein sequence ID" value="PAA77132.1"/>
    <property type="molecule type" value="Genomic_DNA"/>
</dbReference>
<dbReference type="InterPro" id="IPR001898">
    <property type="entry name" value="SLC13A/DASS"/>
</dbReference>
<feature type="transmembrane region" description="Helical" evidence="7">
    <location>
        <begin position="46"/>
        <end position="71"/>
    </location>
</feature>
<feature type="transmembrane region" description="Helical" evidence="7">
    <location>
        <begin position="263"/>
        <end position="283"/>
    </location>
</feature>
<evidence type="ECO:0000313" key="9">
    <source>
        <dbReference type="Proteomes" id="UP000215902"/>
    </source>
</evidence>
<keyword evidence="3" id="KW-0813">Transport</keyword>
<protein>
    <submittedName>
        <fullName evidence="8">Uncharacterized protein</fullName>
    </submittedName>
</protein>
<evidence type="ECO:0000256" key="3">
    <source>
        <dbReference type="ARBA" id="ARBA00022448"/>
    </source>
</evidence>
<dbReference type="AlphaFoldDB" id="A0A267FVY8"/>
<comment type="caution">
    <text evidence="8">The sequence shown here is derived from an EMBL/GenBank/DDBJ whole genome shotgun (WGS) entry which is preliminary data.</text>
</comment>
<evidence type="ECO:0000256" key="6">
    <source>
        <dbReference type="ARBA" id="ARBA00023136"/>
    </source>
</evidence>
<dbReference type="PANTHER" id="PTHR10283">
    <property type="entry name" value="SOLUTE CARRIER FAMILY 13 MEMBER"/>
    <property type="match status" value="1"/>
</dbReference>
<feature type="transmembrane region" description="Helical" evidence="7">
    <location>
        <begin position="303"/>
        <end position="329"/>
    </location>
</feature>
<evidence type="ECO:0000256" key="7">
    <source>
        <dbReference type="SAM" id="Phobius"/>
    </source>
</evidence>
<dbReference type="Pfam" id="PF00939">
    <property type="entry name" value="Na_sulph_symp"/>
    <property type="match status" value="1"/>
</dbReference>